<dbReference type="PANTHER" id="PTHR13690:SF86">
    <property type="entry name" value="TRANSCRIPTION FACTOR VIP1"/>
    <property type="match status" value="1"/>
</dbReference>
<evidence type="ECO:0000313" key="10">
    <source>
        <dbReference type="Proteomes" id="UP001177003"/>
    </source>
</evidence>
<name>A0AA35UWZ6_LACSI</name>
<dbReference type="SUPFAM" id="SSF57959">
    <property type="entry name" value="Leucine zipper domain"/>
    <property type="match status" value="1"/>
</dbReference>
<keyword evidence="6" id="KW-0175">Coiled coil</keyword>
<dbReference type="FunFam" id="1.20.5.170:FF:000009">
    <property type="entry name" value="probable transcription factor PosF21"/>
    <property type="match status" value="1"/>
</dbReference>
<proteinExistence type="predicted"/>
<reference evidence="9" key="1">
    <citation type="submission" date="2023-04" db="EMBL/GenBank/DDBJ databases">
        <authorList>
            <person name="Vijverberg K."/>
            <person name="Xiong W."/>
            <person name="Schranz E."/>
        </authorList>
    </citation>
    <scope>NUCLEOTIDE SEQUENCE</scope>
</reference>
<dbReference type="Gene3D" id="1.20.5.170">
    <property type="match status" value="1"/>
</dbReference>
<dbReference type="Pfam" id="PF00170">
    <property type="entry name" value="bZIP_1"/>
    <property type="match status" value="1"/>
</dbReference>
<comment type="subcellular location">
    <subcellularLocation>
        <location evidence="1">Nucleus</location>
    </subcellularLocation>
</comment>
<feature type="compositionally biased region" description="Basic and acidic residues" evidence="7">
    <location>
        <begin position="151"/>
        <end position="160"/>
    </location>
</feature>
<dbReference type="InterPro" id="IPR044759">
    <property type="entry name" value="bZIP_RF2"/>
</dbReference>
<dbReference type="InterPro" id="IPR004827">
    <property type="entry name" value="bZIP"/>
</dbReference>
<evidence type="ECO:0000256" key="6">
    <source>
        <dbReference type="SAM" id="Coils"/>
    </source>
</evidence>
<evidence type="ECO:0000259" key="8">
    <source>
        <dbReference type="PROSITE" id="PS50217"/>
    </source>
</evidence>
<dbReference type="InterPro" id="IPR046347">
    <property type="entry name" value="bZIP_sf"/>
</dbReference>
<sequence length="406" mass="45777">MVTKHLANKIGFIKENKSFSNPKYTLSNYIPFKFNINIHYTRLLRIRIDCRCNKTCSHRPLLDFNLMMDPKFSGNPVPTSPYYGGGRTDIDQMPETPNRGNHHRRTMSETFFRFPDEDILLDDVVADFNFANIDLPSLSCDAPVPTTTEDSSSKSERESNDVNATKLTARKPLGYSSHLRSLSVGSDFFDGLGLSSPAEPEKLGVGVGAYRHRHSNSMDGSAATSFEGDSVLMMLDNSKKALAPDKLAELSLIDPKRAKRILANRQSAARSKERKTRYTSELERKVQTLQTEATTLSAEVAKLQRDTSGLTSENKELKLRLEAMEQHAHLRDALNEALREEVHRLKREAGQLPLNNGMNYNTSLPPQYMSHRQPLHHFGQQPQPQKTQMPSSNTNGRLKPSFMDLN</sequence>
<dbReference type="SMART" id="SM00338">
    <property type="entry name" value="BRLZ"/>
    <property type="match status" value="1"/>
</dbReference>
<keyword evidence="4" id="KW-0804">Transcription</keyword>
<evidence type="ECO:0000256" key="2">
    <source>
        <dbReference type="ARBA" id="ARBA00023015"/>
    </source>
</evidence>
<evidence type="ECO:0000256" key="4">
    <source>
        <dbReference type="ARBA" id="ARBA00023163"/>
    </source>
</evidence>
<dbReference type="EMBL" id="OX465077">
    <property type="protein sequence ID" value="CAI9266576.1"/>
    <property type="molecule type" value="Genomic_DNA"/>
</dbReference>
<feature type="region of interest" description="Disordered" evidence="7">
    <location>
        <begin position="353"/>
        <end position="406"/>
    </location>
</feature>
<feature type="domain" description="BZIP" evidence="8">
    <location>
        <begin position="254"/>
        <end position="317"/>
    </location>
</feature>
<keyword evidence="3" id="KW-0238">DNA-binding</keyword>
<dbReference type="PANTHER" id="PTHR13690">
    <property type="entry name" value="TRANSCRIPTION FACTOR POSF21-RELATED"/>
    <property type="match status" value="1"/>
</dbReference>
<dbReference type="CDD" id="cd14703">
    <property type="entry name" value="bZIP_plant_RF2"/>
    <property type="match status" value="1"/>
</dbReference>
<dbReference type="PROSITE" id="PS50217">
    <property type="entry name" value="BZIP"/>
    <property type="match status" value="1"/>
</dbReference>
<protein>
    <recommendedName>
        <fullName evidence="8">BZIP domain-containing protein</fullName>
    </recommendedName>
</protein>
<evidence type="ECO:0000256" key="7">
    <source>
        <dbReference type="SAM" id="MobiDB-lite"/>
    </source>
</evidence>
<feature type="region of interest" description="Disordered" evidence="7">
    <location>
        <begin position="141"/>
        <end position="163"/>
    </location>
</feature>
<accession>A0AA35UWZ6</accession>
<dbReference type="GO" id="GO:0003700">
    <property type="term" value="F:DNA-binding transcription factor activity"/>
    <property type="evidence" value="ECO:0007669"/>
    <property type="project" value="InterPro"/>
</dbReference>
<dbReference type="GO" id="GO:0005634">
    <property type="term" value="C:nucleus"/>
    <property type="evidence" value="ECO:0007669"/>
    <property type="project" value="UniProtKB-SubCell"/>
</dbReference>
<dbReference type="Proteomes" id="UP001177003">
    <property type="component" value="Chromosome 1"/>
</dbReference>
<keyword evidence="10" id="KW-1185">Reference proteome</keyword>
<feature type="coiled-coil region" evidence="6">
    <location>
        <begin position="279"/>
        <end position="340"/>
    </location>
</feature>
<evidence type="ECO:0000256" key="3">
    <source>
        <dbReference type="ARBA" id="ARBA00023125"/>
    </source>
</evidence>
<dbReference type="GO" id="GO:0003677">
    <property type="term" value="F:DNA binding"/>
    <property type="evidence" value="ECO:0007669"/>
    <property type="project" value="UniProtKB-KW"/>
</dbReference>
<keyword evidence="2" id="KW-0805">Transcription regulation</keyword>
<evidence type="ECO:0000313" key="9">
    <source>
        <dbReference type="EMBL" id="CAI9266576.1"/>
    </source>
</evidence>
<keyword evidence="5" id="KW-0539">Nucleus</keyword>
<feature type="compositionally biased region" description="Polar residues" evidence="7">
    <location>
        <begin position="380"/>
        <end position="396"/>
    </location>
</feature>
<organism evidence="9 10">
    <name type="scientific">Lactuca saligna</name>
    <name type="common">Willowleaf lettuce</name>
    <dbReference type="NCBI Taxonomy" id="75948"/>
    <lineage>
        <taxon>Eukaryota</taxon>
        <taxon>Viridiplantae</taxon>
        <taxon>Streptophyta</taxon>
        <taxon>Embryophyta</taxon>
        <taxon>Tracheophyta</taxon>
        <taxon>Spermatophyta</taxon>
        <taxon>Magnoliopsida</taxon>
        <taxon>eudicotyledons</taxon>
        <taxon>Gunneridae</taxon>
        <taxon>Pentapetalae</taxon>
        <taxon>asterids</taxon>
        <taxon>campanulids</taxon>
        <taxon>Asterales</taxon>
        <taxon>Asteraceae</taxon>
        <taxon>Cichorioideae</taxon>
        <taxon>Cichorieae</taxon>
        <taxon>Lactucinae</taxon>
        <taxon>Lactuca</taxon>
    </lineage>
</organism>
<dbReference type="AlphaFoldDB" id="A0AA35UWZ6"/>
<evidence type="ECO:0000256" key="1">
    <source>
        <dbReference type="ARBA" id="ARBA00004123"/>
    </source>
</evidence>
<feature type="compositionally biased region" description="Polar residues" evidence="7">
    <location>
        <begin position="353"/>
        <end position="365"/>
    </location>
</feature>
<gene>
    <name evidence="9" type="ORF">LSALG_LOCUS7125</name>
</gene>
<evidence type="ECO:0000256" key="5">
    <source>
        <dbReference type="ARBA" id="ARBA00023242"/>
    </source>
</evidence>